<name>A0A1G9D300_9ACTN</name>
<dbReference type="AlphaFoldDB" id="A0A1G9D300"/>
<evidence type="ECO:0000259" key="8">
    <source>
        <dbReference type="PROSITE" id="PS50110"/>
    </source>
</evidence>
<dbReference type="PANTHER" id="PTHR48111">
    <property type="entry name" value="REGULATOR OF RPOS"/>
    <property type="match status" value="1"/>
</dbReference>
<evidence type="ECO:0000256" key="7">
    <source>
        <dbReference type="PROSITE-ProRule" id="PRU01091"/>
    </source>
</evidence>
<dbReference type="InterPro" id="IPR039420">
    <property type="entry name" value="WalR-like"/>
</dbReference>
<dbReference type="GO" id="GO:0005829">
    <property type="term" value="C:cytosol"/>
    <property type="evidence" value="ECO:0007669"/>
    <property type="project" value="TreeGrafter"/>
</dbReference>
<dbReference type="FunFam" id="1.10.10.10:FF:000005">
    <property type="entry name" value="Two-component system response regulator"/>
    <property type="match status" value="1"/>
</dbReference>
<dbReference type="CDD" id="cd17574">
    <property type="entry name" value="REC_OmpR"/>
    <property type="match status" value="1"/>
</dbReference>
<accession>A0A1G9D300</accession>
<dbReference type="SUPFAM" id="SSF52172">
    <property type="entry name" value="CheY-like"/>
    <property type="match status" value="1"/>
</dbReference>
<evidence type="ECO:0000313" key="11">
    <source>
        <dbReference type="Proteomes" id="UP000198662"/>
    </source>
</evidence>
<evidence type="ECO:0000256" key="1">
    <source>
        <dbReference type="ARBA" id="ARBA00022553"/>
    </source>
</evidence>
<proteinExistence type="predicted"/>
<feature type="DNA-binding region" description="OmpR/PhoB-type" evidence="7">
    <location>
        <begin position="154"/>
        <end position="251"/>
    </location>
</feature>
<dbReference type="SMART" id="SM00862">
    <property type="entry name" value="Trans_reg_C"/>
    <property type="match status" value="1"/>
</dbReference>
<feature type="domain" description="OmpR/PhoB-type" evidence="9">
    <location>
        <begin position="154"/>
        <end position="251"/>
    </location>
</feature>
<dbReference type="RefSeq" id="WP_091042629.1">
    <property type="nucleotide sequence ID" value="NZ_FNGF01000001.1"/>
</dbReference>
<protein>
    <submittedName>
        <fullName evidence="10">Two-component system, OmpR family, response regulator</fullName>
    </submittedName>
</protein>
<evidence type="ECO:0000256" key="2">
    <source>
        <dbReference type="ARBA" id="ARBA00023012"/>
    </source>
</evidence>
<dbReference type="InterPro" id="IPR001867">
    <property type="entry name" value="OmpR/PhoB-type_DNA-bd"/>
</dbReference>
<dbReference type="Gene3D" id="3.40.50.2300">
    <property type="match status" value="1"/>
</dbReference>
<dbReference type="Pfam" id="PF00072">
    <property type="entry name" value="Response_reg"/>
    <property type="match status" value="1"/>
</dbReference>
<dbReference type="OrthoDB" id="5242462at2"/>
<keyword evidence="3" id="KW-0805">Transcription regulation</keyword>
<reference evidence="11" key="1">
    <citation type="submission" date="2016-10" db="EMBL/GenBank/DDBJ databases">
        <authorList>
            <person name="Varghese N."/>
            <person name="Submissions S."/>
        </authorList>
    </citation>
    <scope>NUCLEOTIDE SEQUENCE [LARGE SCALE GENOMIC DNA]</scope>
    <source>
        <strain evidence="11">CGMCC 4.3147</strain>
    </source>
</reference>
<evidence type="ECO:0000256" key="5">
    <source>
        <dbReference type="ARBA" id="ARBA00023163"/>
    </source>
</evidence>
<evidence type="ECO:0000256" key="6">
    <source>
        <dbReference type="PROSITE-ProRule" id="PRU00169"/>
    </source>
</evidence>
<dbReference type="GO" id="GO:0000156">
    <property type="term" value="F:phosphorelay response regulator activity"/>
    <property type="evidence" value="ECO:0007669"/>
    <property type="project" value="TreeGrafter"/>
</dbReference>
<keyword evidence="5" id="KW-0804">Transcription</keyword>
<dbReference type="SMART" id="SM00448">
    <property type="entry name" value="REC"/>
    <property type="match status" value="1"/>
</dbReference>
<dbReference type="GO" id="GO:0000976">
    <property type="term" value="F:transcription cis-regulatory region binding"/>
    <property type="evidence" value="ECO:0007669"/>
    <property type="project" value="TreeGrafter"/>
</dbReference>
<dbReference type="PROSITE" id="PS51755">
    <property type="entry name" value="OMPR_PHOB"/>
    <property type="match status" value="1"/>
</dbReference>
<evidence type="ECO:0000259" key="9">
    <source>
        <dbReference type="PROSITE" id="PS51755"/>
    </source>
</evidence>
<dbReference type="InterPro" id="IPR036388">
    <property type="entry name" value="WH-like_DNA-bd_sf"/>
</dbReference>
<keyword evidence="2" id="KW-0902">Two-component regulatory system</keyword>
<keyword evidence="1 6" id="KW-0597">Phosphoprotein</keyword>
<dbReference type="InterPro" id="IPR011006">
    <property type="entry name" value="CheY-like_superfamily"/>
</dbReference>
<evidence type="ECO:0000313" key="10">
    <source>
        <dbReference type="EMBL" id="SDK58247.1"/>
    </source>
</evidence>
<feature type="domain" description="Response regulatory" evidence="8">
    <location>
        <begin position="25"/>
        <end position="139"/>
    </location>
</feature>
<dbReference type="InterPro" id="IPR001789">
    <property type="entry name" value="Sig_transdc_resp-reg_receiver"/>
</dbReference>
<dbReference type="PROSITE" id="PS50110">
    <property type="entry name" value="RESPONSE_REGULATORY"/>
    <property type="match status" value="1"/>
</dbReference>
<dbReference type="STRING" id="380244.SAMN05216298_0648"/>
<dbReference type="PANTHER" id="PTHR48111:SF28">
    <property type="entry name" value="TRANSCRIPTIONAL REGULATORY PROTEIN TCRX-RELATED"/>
    <property type="match status" value="1"/>
</dbReference>
<dbReference type="EMBL" id="FNGF01000001">
    <property type="protein sequence ID" value="SDK58247.1"/>
    <property type="molecule type" value="Genomic_DNA"/>
</dbReference>
<gene>
    <name evidence="10" type="ORF">SAMN05216298_0648</name>
</gene>
<sequence>MTSTSGPAGAVPPAVPLRGDGSPARLLVVDDEESLADLLVEALSFQGYTVTAARSGTEALSAVESARPDLVILDVNMPGLDGFGVADRLRAAGDATPIIFLTARTAPDDLRDGFGSGGDDYLMKPFRLEELSLRVSAVLRRTIGREAAPGQQPADTVAVADLILDLAAHQVTRDGTTVDLSPTEFRLLRYLAANAGRVVSKSELLKQVWGYDFETESSLAETYVFYLRRKLDKLGPRLIHTVRGVGYMLRPPQE</sequence>
<dbReference type="Pfam" id="PF00486">
    <property type="entry name" value="Trans_reg_C"/>
    <property type="match status" value="1"/>
</dbReference>
<evidence type="ECO:0000256" key="3">
    <source>
        <dbReference type="ARBA" id="ARBA00023015"/>
    </source>
</evidence>
<keyword evidence="11" id="KW-1185">Reference proteome</keyword>
<dbReference type="Gene3D" id="1.10.10.10">
    <property type="entry name" value="Winged helix-like DNA-binding domain superfamily/Winged helix DNA-binding domain"/>
    <property type="match status" value="1"/>
</dbReference>
<organism evidence="10 11">
    <name type="scientific">Glycomyces sambucus</name>
    <dbReference type="NCBI Taxonomy" id="380244"/>
    <lineage>
        <taxon>Bacteria</taxon>
        <taxon>Bacillati</taxon>
        <taxon>Actinomycetota</taxon>
        <taxon>Actinomycetes</taxon>
        <taxon>Glycomycetales</taxon>
        <taxon>Glycomycetaceae</taxon>
        <taxon>Glycomyces</taxon>
    </lineage>
</organism>
<dbReference type="GO" id="GO:0006355">
    <property type="term" value="P:regulation of DNA-templated transcription"/>
    <property type="evidence" value="ECO:0007669"/>
    <property type="project" value="InterPro"/>
</dbReference>
<keyword evidence="4 7" id="KW-0238">DNA-binding</keyword>
<dbReference type="Proteomes" id="UP000198662">
    <property type="component" value="Unassembled WGS sequence"/>
</dbReference>
<dbReference type="GO" id="GO:0032993">
    <property type="term" value="C:protein-DNA complex"/>
    <property type="evidence" value="ECO:0007669"/>
    <property type="project" value="TreeGrafter"/>
</dbReference>
<evidence type="ECO:0000256" key="4">
    <source>
        <dbReference type="ARBA" id="ARBA00023125"/>
    </source>
</evidence>
<dbReference type="CDD" id="cd00383">
    <property type="entry name" value="trans_reg_C"/>
    <property type="match status" value="1"/>
</dbReference>
<dbReference type="FunFam" id="3.40.50.2300:FF:000001">
    <property type="entry name" value="DNA-binding response regulator PhoB"/>
    <property type="match status" value="1"/>
</dbReference>
<feature type="modified residue" description="4-aspartylphosphate" evidence="6">
    <location>
        <position position="74"/>
    </location>
</feature>